<dbReference type="Gene3D" id="3.40.1010.10">
    <property type="entry name" value="Cobalt-precorrin-4 Transmethylase, Domain 1"/>
    <property type="match status" value="1"/>
</dbReference>
<dbReference type="Gene3D" id="3.40.630.30">
    <property type="match status" value="1"/>
</dbReference>
<dbReference type="Pfam" id="PF13302">
    <property type="entry name" value="Acetyltransf_3"/>
    <property type="match status" value="1"/>
</dbReference>
<dbReference type="OrthoDB" id="9787471at2"/>
<keyword evidence="2" id="KW-0169">Cobalamin biosynthesis</keyword>
<dbReference type="GO" id="GO:0016747">
    <property type="term" value="F:acyltransferase activity, transferring groups other than amino-acyl groups"/>
    <property type="evidence" value="ECO:0007669"/>
    <property type="project" value="InterPro"/>
</dbReference>
<evidence type="ECO:0000259" key="6">
    <source>
        <dbReference type="PROSITE" id="PS51186"/>
    </source>
</evidence>
<dbReference type="AlphaFoldDB" id="A0A543PLA7"/>
<evidence type="ECO:0000256" key="3">
    <source>
        <dbReference type="ARBA" id="ARBA00022603"/>
    </source>
</evidence>
<evidence type="ECO:0000313" key="7">
    <source>
        <dbReference type="EMBL" id="TQN44829.1"/>
    </source>
</evidence>
<proteinExistence type="predicted"/>
<sequence length="459" mass="49542">MIGRIRVIGIGMGDPDQVTGEAARALATVDVFIVARKADAHGDLVAARQAVCDALIPADRAYRVVEVTDPRRGPDAGRDTAAYGKGVRDWHAARVKAYAEVIDGLAEHETTVGFLVWGDPALYDSTIRIVDALVERCAMQGRMVDHDVIAGISAPALLAARHRIPLNRIGAPVHITTGRRLVDEFDLGLGDVVVMLDGHLSCASLVDSFPDLELYWGAYLGSVDEVLVHGRLADVIEEVRRVRTEARARHGWIMDTYLLRQPGDAPAPAHAGPSFMAFPDVASWEPLTDGVVTVRPLTAADWPVLLAESNNDESLKWGFDGRPLTEAEARHKTAEAVREWRRGRVARFVIADADSGAGAGVLMVIRMGPPGIGVVGYGVVPDFRGRGFTSRALTLVCGWVFAHTDIQRLELGHKVGNVASGKAAERAGFTREGVLVGRLPNPDGTRSDEVSYFLLRPEA</sequence>
<dbReference type="CDD" id="cd11643">
    <property type="entry name" value="Precorrin-6A-synthase"/>
    <property type="match status" value="1"/>
</dbReference>
<evidence type="ECO:0000256" key="5">
    <source>
        <dbReference type="ARBA" id="ARBA00022691"/>
    </source>
</evidence>
<accession>A0A543PLA7</accession>
<dbReference type="InterPro" id="IPR000182">
    <property type="entry name" value="GNAT_dom"/>
</dbReference>
<dbReference type="InterPro" id="IPR000878">
    <property type="entry name" value="4pyrrol_Mease"/>
</dbReference>
<comment type="pathway">
    <text evidence="1">Cofactor biosynthesis; adenosylcobalamin biosynthesis.</text>
</comment>
<evidence type="ECO:0000256" key="1">
    <source>
        <dbReference type="ARBA" id="ARBA00004953"/>
    </source>
</evidence>
<comment type="caution">
    <text evidence="7">The sequence shown here is derived from an EMBL/GenBank/DDBJ whole genome shotgun (WGS) entry which is preliminary data.</text>
</comment>
<dbReference type="SUPFAM" id="SSF55729">
    <property type="entry name" value="Acyl-CoA N-acyltransferases (Nat)"/>
    <property type="match status" value="1"/>
</dbReference>
<protein>
    <submittedName>
        <fullName evidence="7">Precorrin-6A synthase (Deacetylating)</fullName>
    </submittedName>
</protein>
<organism evidence="7 8">
    <name type="scientific">Humibacillus xanthopallidus</name>
    <dbReference type="NCBI Taxonomy" id="412689"/>
    <lineage>
        <taxon>Bacteria</taxon>
        <taxon>Bacillati</taxon>
        <taxon>Actinomycetota</taxon>
        <taxon>Actinomycetes</taxon>
        <taxon>Micrococcales</taxon>
        <taxon>Intrasporangiaceae</taxon>
        <taxon>Humibacillus</taxon>
    </lineage>
</organism>
<dbReference type="PANTHER" id="PTHR43467:SF1">
    <property type="entry name" value="PRECORRIN-6A SYNTHASE [DEACETYLATING]"/>
    <property type="match status" value="1"/>
</dbReference>
<dbReference type="Proteomes" id="UP000320085">
    <property type="component" value="Unassembled WGS sequence"/>
</dbReference>
<evidence type="ECO:0000256" key="2">
    <source>
        <dbReference type="ARBA" id="ARBA00022573"/>
    </source>
</evidence>
<dbReference type="InterPro" id="IPR014777">
    <property type="entry name" value="4pyrrole_Mease_sub1"/>
</dbReference>
<dbReference type="InterPro" id="IPR035996">
    <property type="entry name" value="4pyrrol_Methylase_sf"/>
</dbReference>
<dbReference type="Gene3D" id="3.30.950.10">
    <property type="entry name" value="Methyltransferase, Cobalt-precorrin-4 Transmethylase, Domain 2"/>
    <property type="match status" value="1"/>
</dbReference>
<dbReference type="InterPro" id="IPR016181">
    <property type="entry name" value="Acyl_CoA_acyltransferase"/>
</dbReference>
<dbReference type="NCBIfam" id="TIGR02434">
    <property type="entry name" value="CobF"/>
    <property type="match status" value="1"/>
</dbReference>
<reference evidence="7 8" key="1">
    <citation type="submission" date="2019-06" db="EMBL/GenBank/DDBJ databases">
        <title>Sequencing the genomes of 1000 actinobacteria strains.</title>
        <authorList>
            <person name="Klenk H.-P."/>
        </authorList>
    </citation>
    <scope>NUCLEOTIDE SEQUENCE [LARGE SCALE GENOMIC DNA]</scope>
    <source>
        <strain evidence="7 8">DSM 21776</strain>
    </source>
</reference>
<dbReference type="InterPro" id="IPR014776">
    <property type="entry name" value="4pyrrole_Mease_sub2"/>
</dbReference>
<dbReference type="GO" id="GO:0032259">
    <property type="term" value="P:methylation"/>
    <property type="evidence" value="ECO:0007669"/>
    <property type="project" value="UniProtKB-KW"/>
</dbReference>
<keyword evidence="4" id="KW-0808">Transferase</keyword>
<evidence type="ECO:0000256" key="4">
    <source>
        <dbReference type="ARBA" id="ARBA00022679"/>
    </source>
</evidence>
<dbReference type="PANTHER" id="PTHR43467">
    <property type="entry name" value="COBALT-PRECORRIN-2 C(20)-METHYLTRANSFERASE"/>
    <property type="match status" value="1"/>
</dbReference>
<gene>
    <name evidence="7" type="ORF">FHX52_4050</name>
</gene>
<dbReference type="PROSITE" id="PS51186">
    <property type="entry name" value="GNAT"/>
    <property type="match status" value="1"/>
</dbReference>
<dbReference type="GO" id="GO:0043819">
    <property type="term" value="F:precorrin-6A synthase (deacetylating) activity"/>
    <property type="evidence" value="ECO:0007669"/>
    <property type="project" value="InterPro"/>
</dbReference>
<dbReference type="InterPro" id="IPR012797">
    <property type="entry name" value="CobF"/>
</dbReference>
<dbReference type="Pfam" id="PF00590">
    <property type="entry name" value="TP_methylase"/>
    <property type="match status" value="1"/>
</dbReference>
<feature type="domain" description="N-acetyltransferase" evidence="6">
    <location>
        <begin position="292"/>
        <end position="457"/>
    </location>
</feature>
<name>A0A543PLA7_9MICO</name>
<keyword evidence="3" id="KW-0489">Methyltransferase</keyword>
<keyword evidence="5" id="KW-0949">S-adenosyl-L-methionine</keyword>
<evidence type="ECO:0000313" key="8">
    <source>
        <dbReference type="Proteomes" id="UP000320085"/>
    </source>
</evidence>
<dbReference type="SUPFAM" id="SSF53790">
    <property type="entry name" value="Tetrapyrrole methylase"/>
    <property type="match status" value="1"/>
</dbReference>
<dbReference type="EMBL" id="VFQF01000003">
    <property type="protein sequence ID" value="TQN44829.1"/>
    <property type="molecule type" value="Genomic_DNA"/>
</dbReference>
<dbReference type="GO" id="GO:0009236">
    <property type="term" value="P:cobalamin biosynthetic process"/>
    <property type="evidence" value="ECO:0007669"/>
    <property type="project" value="UniProtKB-KW"/>
</dbReference>
<dbReference type="RefSeq" id="WP_141824133.1">
    <property type="nucleotide sequence ID" value="NZ_BAAAQC010000009.1"/>
</dbReference>